<evidence type="ECO:0000259" key="4">
    <source>
        <dbReference type="PROSITE" id="PS51118"/>
    </source>
</evidence>
<evidence type="ECO:0000313" key="5">
    <source>
        <dbReference type="EMBL" id="SIT90464.1"/>
    </source>
</evidence>
<keyword evidence="3" id="KW-0804">Transcription</keyword>
<dbReference type="PANTHER" id="PTHR33204:SF29">
    <property type="entry name" value="TRANSCRIPTIONAL REGULATOR"/>
    <property type="match status" value="1"/>
</dbReference>
<reference evidence="6" key="1">
    <citation type="submission" date="2017-01" db="EMBL/GenBank/DDBJ databases">
        <authorList>
            <person name="Varghese N."/>
            <person name="Submissions S."/>
        </authorList>
    </citation>
    <scope>NUCLEOTIDE SEQUENCE [LARGE SCALE GENOMIC DNA]</scope>
    <source>
        <strain evidence="6">DSM 29591</strain>
    </source>
</reference>
<feature type="domain" description="HTH hxlR-type" evidence="4">
    <location>
        <begin position="10"/>
        <end position="109"/>
    </location>
</feature>
<dbReference type="Gene3D" id="1.10.10.10">
    <property type="entry name" value="Winged helix-like DNA-binding domain superfamily/Winged helix DNA-binding domain"/>
    <property type="match status" value="1"/>
</dbReference>
<dbReference type="Pfam" id="PF01638">
    <property type="entry name" value="HxlR"/>
    <property type="match status" value="1"/>
</dbReference>
<keyword evidence="1" id="KW-0805">Transcription regulation</keyword>
<sequence length="111" mass="12686">MHDNSSSNLCPAPLVFAMIGGKWKLTILQILIFDGTKRFGELRKAIPEITQTMLTKQLRDLEHDGLVKREIYAEVPPKVEYSATEDGVGLMPAFKEMHSWWETRKRSPKVS</sequence>
<accession>A0A1R3XJM2</accession>
<organism evidence="5 6">
    <name type="scientific">Yoonia rosea</name>
    <dbReference type="NCBI Taxonomy" id="287098"/>
    <lineage>
        <taxon>Bacteria</taxon>
        <taxon>Pseudomonadati</taxon>
        <taxon>Pseudomonadota</taxon>
        <taxon>Alphaproteobacteria</taxon>
        <taxon>Rhodobacterales</taxon>
        <taxon>Paracoccaceae</taxon>
        <taxon>Yoonia</taxon>
    </lineage>
</organism>
<keyword evidence="6" id="KW-1185">Reference proteome</keyword>
<evidence type="ECO:0000313" key="6">
    <source>
        <dbReference type="Proteomes" id="UP000186997"/>
    </source>
</evidence>
<dbReference type="AlphaFoldDB" id="A0A1R3XJM2"/>
<evidence type="ECO:0000256" key="3">
    <source>
        <dbReference type="ARBA" id="ARBA00023163"/>
    </source>
</evidence>
<evidence type="ECO:0000256" key="1">
    <source>
        <dbReference type="ARBA" id="ARBA00023015"/>
    </source>
</evidence>
<dbReference type="InterPro" id="IPR002577">
    <property type="entry name" value="HTH_HxlR"/>
</dbReference>
<dbReference type="PROSITE" id="PS51118">
    <property type="entry name" value="HTH_HXLR"/>
    <property type="match status" value="1"/>
</dbReference>
<name>A0A1R3XJM2_9RHOB</name>
<keyword evidence="2" id="KW-0238">DNA-binding</keyword>
<gene>
    <name evidence="5" type="ORF">SAMN05421665_3119</name>
</gene>
<dbReference type="RefSeq" id="WP_278247295.1">
    <property type="nucleotide sequence ID" value="NZ_FTPR01000003.1"/>
</dbReference>
<protein>
    <submittedName>
        <fullName evidence="5">Transcriptional regulator, HxlR family</fullName>
    </submittedName>
</protein>
<evidence type="ECO:0000256" key="2">
    <source>
        <dbReference type="ARBA" id="ARBA00023125"/>
    </source>
</evidence>
<dbReference type="Proteomes" id="UP000186997">
    <property type="component" value="Unassembled WGS sequence"/>
</dbReference>
<proteinExistence type="predicted"/>
<dbReference type="InterPro" id="IPR036390">
    <property type="entry name" value="WH_DNA-bd_sf"/>
</dbReference>
<dbReference type="GO" id="GO:0003677">
    <property type="term" value="F:DNA binding"/>
    <property type="evidence" value="ECO:0007669"/>
    <property type="project" value="UniProtKB-KW"/>
</dbReference>
<dbReference type="InterPro" id="IPR036388">
    <property type="entry name" value="WH-like_DNA-bd_sf"/>
</dbReference>
<dbReference type="PANTHER" id="PTHR33204">
    <property type="entry name" value="TRANSCRIPTIONAL REGULATOR, MARR FAMILY"/>
    <property type="match status" value="1"/>
</dbReference>
<dbReference type="EMBL" id="FTPR01000003">
    <property type="protein sequence ID" value="SIT90464.1"/>
    <property type="molecule type" value="Genomic_DNA"/>
</dbReference>
<dbReference type="SUPFAM" id="SSF46785">
    <property type="entry name" value="Winged helix' DNA-binding domain"/>
    <property type="match status" value="1"/>
</dbReference>